<accession>A0A016W1E3</accession>
<dbReference type="InterPro" id="IPR036397">
    <property type="entry name" value="RNaseH_sf"/>
</dbReference>
<comment type="caution">
    <text evidence="1">The sequence shown here is derived from an EMBL/GenBank/DDBJ whole genome shotgun (WGS) entry which is preliminary data.</text>
</comment>
<dbReference type="GO" id="GO:0003676">
    <property type="term" value="F:nucleic acid binding"/>
    <property type="evidence" value="ECO:0007669"/>
    <property type="project" value="InterPro"/>
</dbReference>
<dbReference type="AlphaFoldDB" id="A0A016W1E3"/>
<dbReference type="Proteomes" id="UP000024635">
    <property type="component" value="Unassembled WGS sequence"/>
</dbReference>
<name>A0A016W1E3_9BILA</name>
<evidence type="ECO:0008006" key="3">
    <source>
        <dbReference type="Google" id="ProtNLM"/>
    </source>
</evidence>
<protein>
    <recommendedName>
        <fullName evidence="3">Tc1-like transposase DDE domain-containing protein</fullName>
    </recommendedName>
</protein>
<organism evidence="1 2">
    <name type="scientific">Ancylostoma ceylanicum</name>
    <dbReference type="NCBI Taxonomy" id="53326"/>
    <lineage>
        <taxon>Eukaryota</taxon>
        <taxon>Metazoa</taxon>
        <taxon>Ecdysozoa</taxon>
        <taxon>Nematoda</taxon>
        <taxon>Chromadorea</taxon>
        <taxon>Rhabditida</taxon>
        <taxon>Rhabditina</taxon>
        <taxon>Rhabditomorpha</taxon>
        <taxon>Strongyloidea</taxon>
        <taxon>Ancylostomatidae</taxon>
        <taxon>Ancylostomatinae</taxon>
        <taxon>Ancylostoma</taxon>
    </lineage>
</organism>
<dbReference type="STRING" id="53326.A0A016W1E3"/>
<reference evidence="2" key="1">
    <citation type="journal article" date="2015" name="Nat. Genet.">
        <title>The genome and transcriptome of the zoonotic hookworm Ancylostoma ceylanicum identify infection-specific gene families.</title>
        <authorList>
            <person name="Schwarz E.M."/>
            <person name="Hu Y."/>
            <person name="Antoshechkin I."/>
            <person name="Miller M.M."/>
            <person name="Sternberg P.W."/>
            <person name="Aroian R.V."/>
        </authorList>
    </citation>
    <scope>NUCLEOTIDE SEQUENCE</scope>
    <source>
        <strain evidence="2">HY135</strain>
    </source>
</reference>
<dbReference type="Gene3D" id="3.30.420.10">
    <property type="entry name" value="Ribonuclease H-like superfamily/Ribonuclease H"/>
    <property type="match status" value="1"/>
</dbReference>
<keyword evidence="2" id="KW-1185">Reference proteome</keyword>
<dbReference type="PANTHER" id="PTHR46060">
    <property type="entry name" value="MARINER MOS1 TRANSPOSASE-LIKE PROTEIN"/>
    <property type="match status" value="1"/>
</dbReference>
<dbReference type="PANTHER" id="PTHR46060:SF1">
    <property type="entry name" value="MARINER MOS1 TRANSPOSASE-LIKE PROTEIN"/>
    <property type="match status" value="1"/>
</dbReference>
<proteinExistence type="predicted"/>
<gene>
    <name evidence="1" type="primary">Acey_s0002.g784</name>
    <name evidence="1" type="ORF">Y032_0002g784</name>
</gene>
<dbReference type="EMBL" id="JARK01001338">
    <property type="protein sequence ID" value="EYC33411.1"/>
    <property type="molecule type" value="Genomic_DNA"/>
</dbReference>
<sequence>MLFYFMTTPDPTWQSSLARKSPNLEVLPQPAYSPDLAPSNYHLFRALKLREKKFDNQTQLENEISSLFSSQLPQFRTSGSLMRHWTYVLDHDGDYVVD</sequence>
<evidence type="ECO:0000313" key="2">
    <source>
        <dbReference type="Proteomes" id="UP000024635"/>
    </source>
</evidence>
<dbReference type="InterPro" id="IPR052709">
    <property type="entry name" value="Transposase-MT_Hybrid"/>
</dbReference>
<evidence type="ECO:0000313" key="1">
    <source>
        <dbReference type="EMBL" id="EYC33411.1"/>
    </source>
</evidence>